<dbReference type="PROSITE" id="PS50930">
    <property type="entry name" value="HTH_LYTTR"/>
    <property type="match status" value="1"/>
</dbReference>
<keyword evidence="1" id="KW-0963">Cytoplasm</keyword>
<comment type="function">
    <text evidence="4">Required for high-level post-exponential phase expression of a series of secreted proteins.</text>
</comment>
<dbReference type="PROSITE" id="PS50110">
    <property type="entry name" value="RESPONSE_REGULATORY"/>
    <property type="match status" value="1"/>
</dbReference>
<proteinExistence type="predicted"/>
<evidence type="ECO:0000256" key="2">
    <source>
        <dbReference type="ARBA" id="ARBA00023012"/>
    </source>
</evidence>
<comment type="caution">
    <text evidence="8">The sequence shown here is derived from an EMBL/GenBank/DDBJ whole genome shotgun (WGS) entry which is preliminary data.</text>
</comment>
<dbReference type="InterPro" id="IPR011006">
    <property type="entry name" value="CheY-like_superfamily"/>
</dbReference>
<feature type="domain" description="HTH LytTR-type" evidence="7">
    <location>
        <begin position="142"/>
        <end position="241"/>
    </location>
</feature>
<evidence type="ECO:0000259" key="7">
    <source>
        <dbReference type="PROSITE" id="PS50930"/>
    </source>
</evidence>
<evidence type="ECO:0000313" key="8">
    <source>
        <dbReference type="EMBL" id="MEX0381507.1"/>
    </source>
</evidence>
<dbReference type="Gene3D" id="3.40.50.2300">
    <property type="match status" value="1"/>
</dbReference>
<dbReference type="PANTHER" id="PTHR37299:SF3">
    <property type="entry name" value="STAGE 0 SPORULATION PROTEIN A HOMOLOG"/>
    <property type="match status" value="1"/>
</dbReference>
<gene>
    <name evidence="8" type="ORF">AB3K24_09225</name>
</gene>
<keyword evidence="3" id="KW-0010">Activator</keyword>
<dbReference type="Pfam" id="PF00072">
    <property type="entry name" value="Response_reg"/>
    <property type="match status" value="1"/>
</dbReference>
<dbReference type="RefSeq" id="WP_367975276.1">
    <property type="nucleotide sequence ID" value="NZ_JBFPEQ010000001.1"/>
</dbReference>
<dbReference type="InterPro" id="IPR007492">
    <property type="entry name" value="LytTR_DNA-bd_dom"/>
</dbReference>
<evidence type="ECO:0000313" key="9">
    <source>
        <dbReference type="Proteomes" id="UP001556617"/>
    </source>
</evidence>
<reference evidence="8 9" key="1">
    <citation type="submission" date="2024-07" db="EMBL/GenBank/DDBJ databases">
        <authorList>
            <person name="Yun M."/>
        </authorList>
    </citation>
    <scope>NUCLEOTIDE SEQUENCE [LARGE SCALE GENOMIC DNA]</scope>
    <source>
        <strain evidence="8 9">MS01</strain>
    </source>
</reference>
<evidence type="ECO:0000256" key="5">
    <source>
        <dbReference type="PROSITE-ProRule" id="PRU00169"/>
    </source>
</evidence>
<dbReference type="InterPro" id="IPR001789">
    <property type="entry name" value="Sig_transdc_resp-reg_receiver"/>
</dbReference>
<dbReference type="PANTHER" id="PTHR37299">
    <property type="entry name" value="TRANSCRIPTIONAL REGULATOR-RELATED"/>
    <property type="match status" value="1"/>
</dbReference>
<sequence>MNINILEDDIIQQQKLRRYLDDIMQENNWSYQQINTYSRPEQLLANLTSRGTHHVYFLDVEIKGSDKKGFEVAKQIRKHDPYATIIFVTTHSEFLLLTFKYQVSALDFIAKDQDANDFKQQLKNNLQHIVEQFNINTPIDLFQFNTPKANFQIPFNDILYFETQPGTRQIILVGVNKRIEFTGQLQDIEATDSRLFRSHRAYLVNVNHIEQVDKVNNVIIFKNQSNCLISRRKMKSLINIL</sequence>
<name>A0ABV3S4Y9_9LACO</name>
<dbReference type="Pfam" id="PF04397">
    <property type="entry name" value="LytTR"/>
    <property type="match status" value="1"/>
</dbReference>
<dbReference type="SMART" id="SM00448">
    <property type="entry name" value="REC"/>
    <property type="match status" value="1"/>
</dbReference>
<feature type="domain" description="Response regulatory" evidence="6">
    <location>
        <begin position="2"/>
        <end position="126"/>
    </location>
</feature>
<dbReference type="Proteomes" id="UP001556617">
    <property type="component" value="Unassembled WGS sequence"/>
</dbReference>
<dbReference type="SUPFAM" id="SSF52172">
    <property type="entry name" value="CheY-like"/>
    <property type="match status" value="1"/>
</dbReference>
<organism evidence="8 9">
    <name type="scientific">Leuconostoc aquikimchii</name>
    <dbReference type="NCBI Taxonomy" id="3236804"/>
    <lineage>
        <taxon>Bacteria</taxon>
        <taxon>Bacillati</taxon>
        <taxon>Bacillota</taxon>
        <taxon>Bacilli</taxon>
        <taxon>Lactobacillales</taxon>
        <taxon>Lactobacillaceae</taxon>
        <taxon>Leuconostoc</taxon>
    </lineage>
</organism>
<evidence type="ECO:0000256" key="4">
    <source>
        <dbReference type="ARBA" id="ARBA00037164"/>
    </source>
</evidence>
<keyword evidence="2" id="KW-0902">Two-component regulatory system</keyword>
<evidence type="ECO:0000256" key="1">
    <source>
        <dbReference type="ARBA" id="ARBA00022490"/>
    </source>
</evidence>
<keyword evidence="5" id="KW-0597">Phosphoprotein</keyword>
<dbReference type="Gene3D" id="2.40.50.1020">
    <property type="entry name" value="LytTr DNA-binding domain"/>
    <property type="match status" value="1"/>
</dbReference>
<accession>A0ABV3S4Y9</accession>
<protein>
    <submittedName>
        <fullName evidence="8">Response regulator transcription factor</fullName>
    </submittedName>
</protein>
<keyword evidence="9" id="KW-1185">Reference proteome</keyword>
<evidence type="ECO:0000256" key="3">
    <source>
        <dbReference type="ARBA" id="ARBA00023159"/>
    </source>
</evidence>
<dbReference type="SMART" id="SM00850">
    <property type="entry name" value="LytTR"/>
    <property type="match status" value="1"/>
</dbReference>
<dbReference type="InterPro" id="IPR046947">
    <property type="entry name" value="LytR-like"/>
</dbReference>
<dbReference type="EMBL" id="JBFPER010000001">
    <property type="protein sequence ID" value="MEX0381507.1"/>
    <property type="molecule type" value="Genomic_DNA"/>
</dbReference>
<feature type="modified residue" description="4-aspartylphosphate" evidence="5">
    <location>
        <position position="59"/>
    </location>
</feature>
<evidence type="ECO:0000259" key="6">
    <source>
        <dbReference type="PROSITE" id="PS50110"/>
    </source>
</evidence>
<dbReference type="CDD" id="cd17533">
    <property type="entry name" value="REC_LytTR_AgrA-like"/>
    <property type="match status" value="1"/>
</dbReference>